<dbReference type="Pfam" id="PF12838">
    <property type="entry name" value="Fer4_7"/>
    <property type="match status" value="1"/>
</dbReference>
<evidence type="ECO:0000256" key="1">
    <source>
        <dbReference type="ARBA" id="ARBA00003532"/>
    </source>
</evidence>
<dbReference type="Gene3D" id="2.30.110.10">
    <property type="entry name" value="Electron Transport, Fmn-binding Protein, Chain A"/>
    <property type="match status" value="1"/>
</dbReference>
<name>A0A136Q4F1_9FIRM</name>
<keyword evidence="4" id="KW-0479">Metal-binding</keyword>
<keyword evidence="9" id="KW-1185">Reference proteome</keyword>
<protein>
    <recommendedName>
        <fullName evidence="2">Ferredoxin</fullName>
    </recommendedName>
</protein>
<keyword evidence="3" id="KW-0004">4Fe-4S</keyword>
<dbReference type="InterPro" id="IPR011576">
    <property type="entry name" value="Pyridox_Oxase_N"/>
</dbReference>
<dbReference type="Proteomes" id="UP000070366">
    <property type="component" value="Unassembled WGS sequence"/>
</dbReference>
<evidence type="ECO:0000313" key="8">
    <source>
        <dbReference type="EMBL" id="KXK65568.1"/>
    </source>
</evidence>
<dbReference type="RefSeq" id="WP_066519997.1">
    <property type="nucleotide sequence ID" value="NZ_CABMOF010000002.1"/>
</dbReference>
<dbReference type="Gene3D" id="3.30.70.20">
    <property type="match status" value="1"/>
</dbReference>
<dbReference type="KEGG" id="cmiu:B1H56_11610"/>
<dbReference type="PROSITE" id="PS00198">
    <property type="entry name" value="4FE4S_FER_1"/>
    <property type="match status" value="2"/>
</dbReference>
<gene>
    <name evidence="8" type="ORF">HMPREF3293_01782</name>
</gene>
<dbReference type="Pfam" id="PF01243">
    <property type="entry name" value="PNPOx_N"/>
    <property type="match status" value="1"/>
</dbReference>
<dbReference type="PATRIC" id="fig|626937.4.peg.1760"/>
<keyword evidence="6" id="KW-0411">Iron-sulfur</keyword>
<dbReference type="PANTHER" id="PTHR24960:SF85">
    <property type="entry name" value="POLYFERREDOXIN PROTEIN VHUB"/>
    <property type="match status" value="1"/>
</dbReference>
<dbReference type="OrthoDB" id="9794954at2"/>
<dbReference type="GO" id="GO:0051539">
    <property type="term" value="F:4 iron, 4 sulfur cluster binding"/>
    <property type="evidence" value="ECO:0007669"/>
    <property type="project" value="UniProtKB-KW"/>
</dbReference>
<keyword evidence="5" id="KW-0408">Iron</keyword>
<dbReference type="InterPro" id="IPR050157">
    <property type="entry name" value="PSI_iron-sulfur_center"/>
</dbReference>
<comment type="function">
    <text evidence="1">Ferredoxins are iron-sulfur proteins that transfer electrons in a wide variety of metabolic reactions.</text>
</comment>
<evidence type="ECO:0000259" key="7">
    <source>
        <dbReference type="PROSITE" id="PS51379"/>
    </source>
</evidence>
<accession>A0A136Q4F1</accession>
<sequence>MGTKEYLQMMREIKDCTFATLDGEGRPATRIIDVMRVEEDGLYFLTARGKDFYSQLMEQQFVSVTGLTKNWEMLTLRGRVKRVSQELLTRIFETNPSMNGVYPGDSRNILEVFCLYEGQGEYFNLSETPVYRETFFLGHPAEHKKGYEITDACISCGICAGLCPQQCIDAGEPYAIRQENCLHCGLCVENCPAEAIRRR</sequence>
<evidence type="ECO:0000256" key="6">
    <source>
        <dbReference type="ARBA" id="ARBA00023014"/>
    </source>
</evidence>
<dbReference type="InterPro" id="IPR017896">
    <property type="entry name" value="4Fe4S_Fe-S-bd"/>
</dbReference>
<dbReference type="InterPro" id="IPR012349">
    <property type="entry name" value="Split_barrel_FMN-bd"/>
</dbReference>
<reference evidence="8 9" key="1">
    <citation type="submission" date="2016-02" db="EMBL/GenBank/DDBJ databases">
        <authorList>
            <person name="Wen L."/>
            <person name="He K."/>
            <person name="Yang H."/>
        </authorList>
    </citation>
    <scope>NUCLEOTIDE SEQUENCE [LARGE SCALE GENOMIC DNA]</scope>
    <source>
        <strain evidence="8 9">DSM 22607</strain>
    </source>
</reference>
<feature type="domain" description="4Fe-4S ferredoxin-type" evidence="7">
    <location>
        <begin position="172"/>
        <end position="199"/>
    </location>
</feature>
<dbReference type="PANTHER" id="PTHR24960">
    <property type="entry name" value="PHOTOSYSTEM I IRON-SULFUR CENTER-RELATED"/>
    <property type="match status" value="1"/>
</dbReference>
<dbReference type="STRING" id="626937.HMPREF3293_01782"/>
<comment type="caution">
    <text evidence="8">The sequence shown here is derived from an EMBL/GenBank/DDBJ whole genome shotgun (WGS) entry which is preliminary data.</text>
</comment>
<evidence type="ECO:0000256" key="2">
    <source>
        <dbReference type="ARBA" id="ARBA00013529"/>
    </source>
</evidence>
<evidence type="ECO:0000256" key="4">
    <source>
        <dbReference type="ARBA" id="ARBA00022723"/>
    </source>
</evidence>
<dbReference type="EMBL" id="LSZW01000061">
    <property type="protein sequence ID" value="KXK65568.1"/>
    <property type="molecule type" value="Genomic_DNA"/>
</dbReference>
<dbReference type="InterPro" id="IPR017900">
    <property type="entry name" value="4Fe4S_Fe_S_CS"/>
</dbReference>
<evidence type="ECO:0000313" key="9">
    <source>
        <dbReference type="Proteomes" id="UP000070366"/>
    </source>
</evidence>
<organism evidence="8 9">
    <name type="scientific">Christensenella minuta</name>
    <dbReference type="NCBI Taxonomy" id="626937"/>
    <lineage>
        <taxon>Bacteria</taxon>
        <taxon>Bacillati</taxon>
        <taxon>Bacillota</taxon>
        <taxon>Clostridia</taxon>
        <taxon>Christensenellales</taxon>
        <taxon>Christensenellaceae</taxon>
        <taxon>Christensenella</taxon>
    </lineage>
</organism>
<evidence type="ECO:0000256" key="3">
    <source>
        <dbReference type="ARBA" id="ARBA00022485"/>
    </source>
</evidence>
<dbReference type="GO" id="GO:0046872">
    <property type="term" value="F:metal ion binding"/>
    <property type="evidence" value="ECO:0007669"/>
    <property type="project" value="UniProtKB-KW"/>
</dbReference>
<proteinExistence type="predicted"/>
<dbReference type="PROSITE" id="PS51379">
    <property type="entry name" value="4FE4S_FER_2"/>
    <property type="match status" value="2"/>
</dbReference>
<evidence type="ECO:0000256" key="5">
    <source>
        <dbReference type="ARBA" id="ARBA00023004"/>
    </source>
</evidence>
<dbReference type="SUPFAM" id="SSF50475">
    <property type="entry name" value="FMN-binding split barrel"/>
    <property type="match status" value="1"/>
</dbReference>
<dbReference type="SUPFAM" id="SSF54862">
    <property type="entry name" value="4Fe-4S ferredoxins"/>
    <property type="match status" value="1"/>
</dbReference>
<feature type="domain" description="4Fe-4S ferredoxin-type" evidence="7">
    <location>
        <begin position="144"/>
        <end position="169"/>
    </location>
</feature>
<dbReference type="AlphaFoldDB" id="A0A136Q4F1"/>